<reference evidence="5" key="2">
    <citation type="submission" date="2021-04" db="EMBL/GenBank/DDBJ databases">
        <authorList>
            <person name="Gilroy R."/>
        </authorList>
    </citation>
    <scope>NUCLEOTIDE SEQUENCE</scope>
    <source>
        <strain evidence="5">1719</strain>
    </source>
</reference>
<gene>
    <name evidence="5" type="ORF">H9853_09565</name>
</gene>
<dbReference type="SUPFAM" id="SSF46785">
    <property type="entry name" value="Winged helix' DNA-binding domain"/>
    <property type="match status" value="1"/>
</dbReference>
<name>A0A9D1WA94_9SPHI</name>
<evidence type="ECO:0000256" key="1">
    <source>
        <dbReference type="ARBA" id="ARBA00023015"/>
    </source>
</evidence>
<dbReference type="Gene3D" id="1.10.10.10">
    <property type="entry name" value="Winged helix-like DNA-binding domain superfamily/Winged helix DNA-binding domain"/>
    <property type="match status" value="1"/>
</dbReference>
<evidence type="ECO:0000259" key="4">
    <source>
        <dbReference type="PROSITE" id="PS50949"/>
    </source>
</evidence>
<dbReference type="AlphaFoldDB" id="A0A9D1WA94"/>
<dbReference type="InterPro" id="IPR036388">
    <property type="entry name" value="WH-like_DNA-bd_sf"/>
</dbReference>
<organism evidence="5 6">
    <name type="scientific">Candidatus Sphingobacterium stercoripullorum</name>
    <dbReference type="NCBI Taxonomy" id="2838759"/>
    <lineage>
        <taxon>Bacteria</taxon>
        <taxon>Pseudomonadati</taxon>
        <taxon>Bacteroidota</taxon>
        <taxon>Sphingobacteriia</taxon>
        <taxon>Sphingobacteriales</taxon>
        <taxon>Sphingobacteriaceae</taxon>
        <taxon>Sphingobacterium</taxon>
    </lineage>
</organism>
<protein>
    <submittedName>
        <fullName evidence="5">GntR family transcriptional regulator</fullName>
    </submittedName>
</protein>
<dbReference type="InterPro" id="IPR028082">
    <property type="entry name" value="Peripla_BP_I"/>
</dbReference>
<dbReference type="Gene3D" id="3.40.50.2300">
    <property type="match status" value="2"/>
</dbReference>
<dbReference type="Pfam" id="PF00392">
    <property type="entry name" value="GntR"/>
    <property type="match status" value="1"/>
</dbReference>
<feature type="domain" description="HTH gntR-type" evidence="4">
    <location>
        <begin position="19"/>
        <end position="87"/>
    </location>
</feature>
<dbReference type="CDD" id="cd07377">
    <property type="entry name" value="WHTH_GntR"/>
    <property type="match status" value="1"/>
</dbReference>
<dbReference type="Proteomes" id="UP000824156">
    <property type="component" value="Unassembled WGS sequence"/>
</dbReference>
<keyword evidence="2" id="KW-0238">DNA-binding</keyword>
<dbReference type="InterPro" id="IPR036390">
    <property type="entry name" value="WH_DNA-bd_sf"/>
</dbReference>
<keyword evidence="1" id="KW-0805">Transcription regulation</keyword>
<comment type="caution">
    <text evidence="5">The sequence shown here is derived from an EMBL/GenBank/DDBJ whole genome shotgun (WGS) entry which is preliminary data.</text>
</comment>
<dbReference type="PANTHER" id="PTHR38445:SF10">
    <property type="entry name" value="GNTR-FAMILY TRANSCRIPTIONAL REGULATOR"/>
    <property type="match status" value="1"/>
</dbReference>
<dbReference type="SMART" id="SM00345">
    <property type="entry name" value="HTH_GNTR"/>
    <property type="match status" value="1"/>
</dbReference>
<dbReference type="PROSITE" id="PS50949">
    <property type="entry name" value="HTH_GNTR"/>
    <property type="match status" value="1"/>
</dbReference>
<dbReference type="GO" id="GO:0003677">
    <property type="term" value="F:DNA binding"/>
    <property type="evidence" value="ECO:0007669"/>
    <property type="project" value="UniProtKB-KW"/>
</dbReference>
<evidence type="ECO:0000313" key="6">
    <source>
        <dbReference type="Proteomes" id="UP000824156"/>
    </source>
</evidence>
<dbReference type="GO" id="GO:0003700">
    <property type="term" value="F:DNA-binding transcription factor activity"/>
    <property type="evidence" value="ECO:0007669"/>
    <property type="project" value="InterPro"/>
</dbReference>
<evidence type="ECO:0000313" key="5">
    <source>
        <dbReference type="EMBL" id="HIX55264.1"/>
    </source>
</evidence>
<dbReference type="Pfam" id="PF13377">
    <property type="entry name" value="Peripla_BP_3"/>
    <property type="match status" value="1"/>
</dbReference>
<evidence type="ECO:0000256" key="3">
    <source>
        <dbReference type="ARBA" id="ARBA00023163"/>
    </source>
</evidence>
<dbReference type="InterPro" id="IPR000524">
    <property type="entry name" value="Tscrpt_reg_HTH_GntR"/>
</dbReference>
<keyword evidence="3" id="KW-0804">Transcription</keyword>
<accession>A0A9D1WA94</accession>
<dbReference type="PANTHER" id="PTHR38445">
    <property type="entry name" value="HTH-TYPE TRANSCRIPTIONAL REPRESSOR YTRA"/>
    <property type="match status" value="1"/>
</dbReference>
<reference evidence="5" key="1">
    <citation type="journal article" date="2021" name="PeerJ">
        <title>Extensive microbial diversity within the chicken gut microbiome revealed by metagenomics and culture.</title>
        <authorList>
            <person name="Gilroy R."/>
            <person name="Ravi A."/>
            <person name="Getino M."/>
            <person name="Pursley I."/>
            <person name="Horton D.L."/>
            <person name="Alikhan N.F."/>
            <person name="Baker D."/>
            <person name="Gharbi K."/>
            <person name="Hall N."/>
            <person name="Watson M."/>
            <person name="Adriaenssens E.M."/>
            <person name="Foster-Nyarko E."/>
            <person name="Jarju S."/>
            <person name="Secka A."/>
            <person name="Antonio M."/>
            <person name="Oren A."/>
            <person name="Chaudhuri R.R."/>
            <person name="La Ragione R."/>
            <person name="Hildebrand F."/>
            <person name="Pallen M.J."/>
        </authorList>
    </citation>
    <scope>NUCLEOTIDE SEQUENCE</scope>
    <source>
        <strain evidence="5">1719</strain>
    </source>
</reference>
<dbReference type="InterPro" id="IPR046335">
    <property type="entry name" value="LacI/GalR-like_sensor"/>
</dbReference>
<proteinExistence type="predicted"/>
<dbReference type="EMBL" id="DXEZ01000264">
    <property type="protein sequence ID" value="HIX55264.1"/>
    <property type="molecule type" value="Genomic_DNA"/>
</dbReference>
<evidence type="ECO:0000256" key="2">
    <source>
        <dbReference type="ARBA" id="ARBA00023125"/>
    </source>
</evidence>
<sequence>MGNSNVVFQFISIDDYSSTPKYKQIANSIIHAVEQRKLKKGDMLPSINELSFVLEVSRDTSEKGYRFLKQQKIIDSVPGKGYFISQVDIKNNLQVVLFFNKLSAHKKIIYDSFVNEIGEQSTVDLYVYNNDLTLFKRMLDNLKKEYSYYVIIPHFIEGRDEAYQVINTLPKDKLLILDKLVPGVEGEFAAVYENFENDIYSALEQARERLSNYHTLKLIFPDKSYYPKGIIKGFYKFCSQYAFDHLLVSNMEDEPIKKGEVYIHLMEGDLVKILDRILETELVVGKDIGIISYNETPLKKFILEGITTISTDFASMGTTAAKMIIEGSKRHQEVPFYLRLRPSL</sequence>
<dbReference type="SUPFAM" id="SSF53822">
    <property type="entry name" value="Periplasmic binding protein-like I"/>
    <property type="match status" value="1"/>
</dbReference>